<evidence type="ECO:0000256" key="2">
    <source>
        <dbReference type="SAM" id="SignalP"/>
    </source>
</evidence>
<accession>A0A2S6FUS4</accession>
<feature type="region of interest" description="Disordered" evidence="1">
    <location>
        <begin position="222"/>
        <end position="284"/>
    </location>
</feature>
<protein>
    <submittedName>
        <fullName evidence="3">Uncharacterized protein</fullName>
    </submittedName>
</protein>
<dbReference type="Proteomes" id="UP000239863">
    <property type="component" value="Unassembled WGS sequence"/>
</dbReference>
<organism evidence="3 4">
    <name type="scientific">Clostridium algidicarnis DSM 15099</name>
    <dbReference type="NCBI Taxonomy" id="1121295"/>
    <lineage>
        <taxon>Bacteria</taxon>
        <taxon>Bacillati</taxon>
        <taxon>Bacillota</taxon>
        <taxon>Clostridia</taxon>
        <taxon>Eubacteriales</taxon>
        <taxon>Clostridiaceae</taxon>
        <taxon>Clostridium</taxon>
    </lineage>
</organism>
<evidence type="ECO:0000256" key="1">
    <source>
        <dbReference type="SAM" id="MobiDB-lite"/>
    </source>
</evidence>
<reference evidence="3 4" key="1">
    <citation type="submission" date="2018-02" db="EMBL/GenBank/DDBJ databases">
        <title>Genomic Encyclopedia of Archaeal and Bacterial Type Strains, Phase II (KMG-II): from individual species to whole genera.</title>
        <authorList>
            <person name="Goeker M."/>
        </authorList>
    </citation>
    <scope>NUCLEOTIDE SEQUENCE [LARGE SCALE GENOMIC DNA]</scope>
    <source>
        <strain evidence="3 4">DSM 15099</strain>
    </source>
</reference>
<dbReference type="AlphaFoldDB" id="A0A2S6FUS4"/>
<feature type="chain" id="PRO_5015621996" evidence="2">
    <location>
        <begin position="26"/>
        <end position="284"/>
    </location>
</feature>
<gene>
    <name evidence="3" type="ORF">BD821_12414</name>
</gene>
<evidence type="ECO:0000313" key="3">
    <source>
        <dbReference type="EMBL" id="PPK44147.1"/>
    </source>
</evidence>
<name>A0A2S6FUS4_9CLOT</name>
<sequence>MNKKIVSAIALGVLFSSIFPIIANAQPISIQKEVISNSLLRNDFIKNSISEKYPKLKTINSDALVNQKFSKDIYDSLDSIISKLNKAINSSDIEQLNIVLDDFLKLHTTVEYEDIVLHSEYDQFDYIFFNSIALMFELTDSNLPLRNEMLSKLMDNMYLSSAKKFNTLGYGSFISRYGQYTYKSLSEYIKDERTVEIMLHGFCMLNSIEDYGYRPIVPEDKDTPSKSFFPEDQLPSIIKPDLVPPPPEISPEVEIPPIKPPVKRPAGNGEFTDTPKDYEEFEFE</sequence>
<evidence type="ECO:0000313" key="4">
    <source>
        <dbReference type="Proteomes" id="UP000239863"/>
    </source>
</evidence>
<dbReference type="RefSeq" id="WP_104410748.1">
    <property type="nucleotide sequence ID" value="NZ_PTIS01000024.1"/>
</dbReference>
<proteinExistence type="predicted"/>
<feature type="signal peptide" evidence="2">
    <location>
        <begin position="1"/>
        <end position="25"/>
    </location>
</feature>
<keyword evidence="2" id="KW-0732">Signal</keyword>
<dbReference type="EMBL" id="PTIS01000024">
    <property type="protein sequence ID" value="PPK44147.1"/>
    <property type="molecule type" value="Genomic_DNA"/>
</dbReference>
<comment type="caution">
    <text evidence="3">The sequence shown here is derived from an EMBL/GenBank/DDBJ whole genome shotgun (WGS) entry which is preliminary data.</text>
</comment>